<dbReference type="AlphaFoldDB" id="A0AAV7KZQ1"/>
<accession>A0AAV7KZQ1</accession>
<proteinExistence type="predicted"/>
<gene>
    <name evidence="2" type="ORF">NDU88_001866</name>
</gene>
<protein>
    <submittedName>
        <fullName evidence="2">Uncharacterized protein</fullName>
    </submittedName>
</protein>
<organism evidence="2 3">
    <name type="scientific">Pleurodeles waltl</name>
    <name type="common">Iberian ribbed newt</name>
    <dbReference type="NCBI Taxonomy" id="8319"/>
    <lineage>
        <taxon>Eukaryota</taxon>
        <taxon>Metazoa</taxon>
        <taxon>Chordata</taxon>
        <taxon>Craniata</taxon>
        <taxon>Vertebrata</taxon>
        <taxon>Euteleostomi</taxon>
        <taxon>Amphibia</taxon>
        <taxon>Batrachia</taxon>
        <taxon>Caudata</taxon>
        <taxon>Salamandroidea</taxon>
        <taxon>Salamandridae</taxon>
        <taxon>Pleurodelinae</taxon>
        <taxon>Pleurodeles</taxon>
    </lineage>
</organism>
<comment type="caution">
    <text evidence="2">The sequence shown here is derived from an EMBL/GenBank/DDBJ whole genome shotgun (WGS) entry which is preliminary data.</text>
</comment>
<feature type="compositionally biased region" description="Basic and acidic residues" evidence="1">
    <location>
        <begin position="49"/>
        <end position="60"/>
    </location>
</feature>
<evidence type="ECO:0000313" key="3">
    <source>
        <dbReference type="Proteomes" id="UP001066276"/>
    </source>
</evidence>
<sequence length="82" mass="8846">MPAALQQEHRGICGRPTKALVALGKGEVLAAVERSSLSSQEDNGSDNDGGTHRNDTPMVRLPEELRDDLQISLMTVDLFQSA</sequence>
<keyword evidence="3" id="KW-1185">Reference proteome</keyword>
<evidence type="ECO:0000256" key="1">
    <source>
        <dbReference type="SAM" id="MobiDB-lite"/>
    </source>
</evidence>
<feature type="region of interest" description="Disordered" evidence="1">
    <location>
        <begin position="34"/>
        <end position="60"/>
    </location>
</feature>
<feature type="compositionally biased region" description="Polar residues" evidence="1">
    <location>
        <begin position="35"/>
        <end position="48"/>
    </location>
</feature>
<dbReference type="EMBL" id="JANPWB010000016">
    <property type="protein sequence ID" value="KAJ1081688.1"/>
    <property type="molecule type" value="Genomic_DNA"/>
</dbReference>
<name>A0AAV7KZQ1_PLEWA</name>
<reference evidence="2" key="1">
    <citation type="journal article" date="2022" name="bioRxiv">
        <title>Sequencing and chromosome-scale assembly of the giantPleurodeles waltlgenome.</title>
        <authorList>
            <person name="Brown T."/>
            <person name="Elewa A."/>
            <person name="Iarovenko S."/>
            <person name="Subramanian E."/>
            <person name="Araus A.J."/>
            <person name="Petzold A."/>
            <person name="Susuki M."/>
            <person name="Suzuki K.-i.T."/>
            <person name="Hayashi T."/>
            <person name="Toyoda A."/>
            <person name="Oliveira C."/>
            <person name="Osipova E."/>
            <person name="Leigh N.D."/>
            <person name="Simon A."/>
            <person name="Yun M.H."/>
        </authorList>
    </citation>
    <scope>NUCLEOTIDE SEQUENCE</scope>
    <source>
        <strain evidence="2">20211129_DDA</strain>
        <tissue evidence="2">Liver</tissue>
    </source>
</reference>
<evidence type="ECO:0000313" key="2">
    <source>
        <dbReference type="EMBL" id="KAJ1081688.1"/>
    </source>
</evidence>
<dbReference type="Proteomes" id="UP001066276">
    <property type="component" value="Chromosome 12"/>
</dbReference>